<keyword evidence="3" id="KW-1185">Reference proteome</keyword>
<reference evidence="3" key="1">
    <citation type="submission" date="2017-01" db="EMBL/GenBank/DDBJ databases">
        <authorList>
            <person name="Varghese N."/>
            <person name="Submissions S."/>
        </authorList>
    </citation>
    <scope>NUCLEOTIDE SEQUENCE [LARGE SCALE GENOMIC DNA]</scope>
    <source>
        <strain evidence="3">DSM 22306</strain>
    </source>
</reference>
<protein>
    <submittedName>
        <fullName evidence="2">Short C-terminal domain-containing protein</fullName>
    </submittedName>
</protein>
<evidence type="ECO:0000313" key="2">
    <source>
        <dbReference type="EMBL" id="SIS97498.1"/>
    </source>
</evidence>
<dbReference type="RefSeq" id="WP_054342168.1">
    <property type="nucleotide sequence ID" value="NZ_FTOE01000009.1"/>
</dbReference>
<evidence type="ECO:0000313" key="3">
    <source>
        <dbReference type="Proteomes" id="UP000185999"/>
    </source>
</evidence>
<organism evidence="2 3">
    <name type="scientific">Neptunomonas antarctica</name>
    <dbReference type="NCBI Taxonomy" id="619304"/>
    <lineage>
        <taxon>Bacteria</taxon>
        <taxon>Pseudomonadati</taxon>
        <taxon>Pseudomonadota</taxon>
        <taxon>Gammaproteobacteria</taxon>
        <taxon>Oceanospirillales</taxon>
        <taxon>Oceanospirillaceae</taxon>
        <taxon>Neptunomonas</taxon>
    </lineage>
</organism>
<name>A0A1N7NGW0_9GAMM</name>
<dbReference type="AlphaFoldDB" id="A0A1N7NGW0"/>
<dbReference type="InterPro" id="IPR018649">
    <property type="entry name" value="SHOCT"/>
</dbReference>
<dbReference type="Pfam" id="PF09851">
    <property type="entry name" value="SHOCT"/>
    <property type="match status" value="1"/>
</dbReference>
<proteinExistence type="predicted"/>
<dbReference type="OrthoDB" id="1778949at2"/>
<accession>A0A1N7NGW0</accession>
<dbReference type="Proteomes" id="UP000185999">
    <property type="component" value="Unassembled WGS sequence"/>
</dbReference>
<feature type="domain" description="SHOCT" evidence="1">
    <location>
        <begin position="242"/>
        <end position="267"/>
    </location>
</feature>
<dbReference type="STRING" id="619304.SAMN05421760_109119"/>
<gene>
    <name evidence="2" type="ORF">SAMN05421760_109119</name>
</gene>
<sequence length="270" mass="28579">MQKLTQAGQNLVNDVASRYNLSTDSVINMLIAVNNGGGSMAQFNCPELGGSGQWMRGGMTMVGDMFNNGLKNTVDNLCNELANALANMEVFPKAPAGTRGSNQWWPSDLGVPFSSGAQNNTRYAIFPNRLAVDMGGQVTVYNTLDNNIGGVSQQQGGNNSLTFSSQYGTIAVSTLPIVSGPGMPSAPQTNFVEPAPQPFNTFEPAKQNANSNSNTNSNTAPLAVSASTNMNASSSNDIIQLIEKLSQLRDAGALTDVEFNTKKSELLSRL</sequence>
<evidence type="ECO:0000259" key="1">
    <source>
        <dbReference type="Pfam" id="PF09851"/>
    </source>
</evidence>
<dbReference type="EMBL" id="FTOE01000009">
    <property type="protein sequence ID" value="SIS97498.1"/>
    <property type="molecule type" value="Genomic_DNA"/>
</dbReference>